<comment type="caution">
    <text evidence="1">The sequence shown here is derived from an EMBL/GenBank/DDBJ whole genome shotgun (WGS) entry which is preliminary data.</text>
</comment>
<dbReference type="AlphaFoldDB" id="A0A1E8QC49"/>
<dbReference type="Gene3D" id="3.20.20.80">
    <property type="entry name" value="Glycosidases"/>
    <property type="match status" value="1"/>
</dbReference>
<organism evidence="1 2">
    <name type="scientific">Mycolicibacterium grossiae</name>
    <dbReference type="NCBI Taxonomy" id="1552759"/>
    <lineage>
        <taxon>Bacteria</taxon>
        <taxon>Bacillati</taxon>
        <taxon>Actinomycetota</taxon>
        <taxon>Actinomycetes</taxon>
        <taxon>Mycobacteriales</taxon>
        <taxon>Mycobacteriaceae</taxon>
        <taxon>Mycolicibacterium</taxon>
    </lineage>
</organism>
<protein>
    <recommendedName>
        <fullName evidence="3">Glycoside hydrolase family 2 catalytic domain-containing protein</fullName>
    </recommendedName>
</protein>
<evidence type="ECO:0000313" key="2">
    <source>
        <dbReference type="Proteomes" id="UP000178953"/>
    </source>
</evidence>
<gene>
    <name evidence="1" type="ORF">BEL07_01510</name>
</gene>
<accession>A0A1E8QC49</accession>
<name>A0A1E8QC49_9MYCO</name>
<evidence type="ECO:0000313" key="1">
    <source>
        <dbReference type="EMBL" id="OFJ55604.1"/>
    </source>
</evidence>
<dbReference type="EMBL" id="MCHX01000002">
    <property type="protein sequence ID" value="OFJ55604.1"/>
    <property type="molecule type" value="Genomic_DNA"/>
</dbReference>
<evidence type="ECO:0008006" key="3">
    <source>
        <dbReference type="Google" id="ProtNLM"/>
    </source>
</evidence>
<proteinExistence type="predicted"/>
<sequence>MREVTDKAITHSRGLYKYDAASWLHGSPETDALSDFVDVHAYRASTPAEADALYASDWAANKQLLIGEFGANMTATVVERAAAYQEVKALIEHDPRCVGGLAWTIYDTGTDTESMYGLYDENRQPRQDIADVFATFPTTR</sequence>
<dbReference type="InterPro" id="IPR017853">
    <property type="entry name" value="GH"/>
</dbReference>
<reference evidence="1 2" key="1">
    <citation type="submission" date="2016-09" db="EMBL/GenBank/DDBJ databases">
        <title>genome sequence of Mycobacterium sp. 739 SCH.</title>
        <authorList>
            <person name="Greninger A.L."/>
            <person name="Qin X."/>
            <person name="Jerome K."/>
            <person name="Vora S."/>
            <person name="Quinn K."/>
        </authorList>
    </citation>
    <scope>NUCLEOTIDE SEQUENCE [LARGE SCALE GENOMIC DNA]</scope>
    <source>
        <strain evidence="1 2">SCH</strain>
    </source>
</reference>
<dbReference type="Proteomes" id="UP000178953">
    <property type="component" value="Unassembled WGS sequence"/>
</dbReference>
<dbReference type="SUPFAM" id="SSF51445">
    <property type="entry name" value="(Trans)glycosidases"/>
    <property type="match status" value="1"/>
</dbReference>
<keyword evidence="2" id="KW-1185">Reference proteome</keyword>